<dbReference type="AlphaFoldDB" id="A0A3M7S460"/>
<dbReference type="OrthoDB" id="5953030at2759"/>
<dbReference type="Proteomes" id="UP000276133">
    <property type="component" value="Unassembled WGS sequence"/>
</dbReference>
<dbReference type="EMBL" id="REGN01002068">
    <property type="protein sequence ID" value="RNA30596.1"/>
    <property type="molecule type" value="Genomic_DNA"/>
</dbReference>
<proteinExistence type="predicted"/>
<feature type="transmembrane region" description="Helical" evidence="1">
    <location>
        <begin position="63"/>
        <end position="85"/>
    </location>
</feature>
<organism evidence="2 3">
    <name type="scientific">Brachionus plicatilis</name>
    <name type="common">Marine rotifer</name>
    <name type="synonym">Brachionus muelleri</name>
    <dbReference type="NCBI Taxonomy" id="10195"/>
    <lineage>
        <taxon>Eukaryota</taxon>
        <taxon>Metazoa</taxon>
        <taxon>Spiralia</taxon>
        <taxon>Gnathifera</taxon>
        <taxon>Rotifera</taxon>
        <taxon>Eurotatoria</taxon>
        <taxon>Monogononta</taxon>
        <taxon>Pseudotrocha</taxon>
        <taxon>Ploima</taxon>
        <taxon>Brachionidae</taxon>
        <taxon>Brachionus</taxon>
    </lineage>
</organism>
<keyword evidence="3" id="KW-1185">Reference proteome</keyword>
<evidence type="ECO:0000256" key="1">
    <source>
        <dbReference type="SAM" id="Phobius"/>
    </source>
</evidence>
<gene>
    <name evidence="2" type="ORF">BpHYR1_040089</name>
</gene>
<reference evidence="2 3" key="1">
    <citation type="journal article" date="2018" name="Sci. Rep.">
        <title>Genomic signatures of local adaptation to the degree of environmental predictability in rotifers.</title>
        <authorList>
            <person name="Franch-Gras L."/>
            <person name="Hahn C."/>
            <person name="Garcia-Roger E.M."/>
            <person name="Carmona M.J."/>
            <person name="Serra M."/>
            <person name="Gomez A."/>
        </authorList>
    </citation>
    <scope>NUCLEOTIDE SEQUENCE [LARGE SCALE GENOMIC DNA]</scope>
    <source>
        <strain evidence="2">HYR1</strain>
    </source>
</reference>
<accession>A0A3M7S460</accession>
<keyword evidence="1" id="KW-0812">Transmembrane</keyword>
<keyword evidence="1" id="KW-0472">Membrane</keyword>
<name>A0A3M7S460_BRAPC</name>
<evidence type="ECO:0008006" key="4">
    <source>
        <dbReference type="Google" id="ProtNLM"/>
    </source>
</evidence>
<comment type="caution">
    <text evidence="2">The sequence shown here is derived from an EMBL/GenBank/DDBJ whole genome shotgun (WGS) entry which is preliminary data.</text>
</comment>
<evidence type="ECO:0000313" key="3">
    <source>
        <dbReference type="Proteomes" id="UP000276133"/>
    </source>
</evidence>
<protein>
    <recommendedName>
        <fullName evidence="4">Transmembrane protein</fullName>
    </recommendedName>
</protein>
<keyword evidence="1" id="KW-1133">Transmembrane helix</keyword>
<evidence type="ECO:0000313" key="2">
    <source>
        <dbReference type="EMBL" id="RNA30596.1"/>
    </source>
</evidence>
<sequence>MVSFAKICIHLKKKELKKPVAFVVEISKTYPNISKLKYTSTIAHFQCIFKIKLINKKIKLNNYIAVILGLPLFLLTSCNISLLLLKFRYEYNETNIKKIQVLQNSAVRFIIKIKYDTPFNISRHQAFIINLNS</sequence>